<proteinExistence type="predicted"/>
<sequence>MSLLVHYRDNLQSVSIQHWHCYDSPFGIEAILEGITLVTPDLKYLQIFNYGDYTVTGISHLSIWNPINSGNLETLALRFRRLPFPHLIDDMEKGYARLSTPSGRLEAVQHISSSLLGLKRFVLIEDGAEVYTRNEEGILELDPSAPPWDDKEWERVGMDLDEA</sequence>
<evidence type="ECO:0000313" key="2">
    <source>
        <dbReference type="Proteomes" id="UP000521872"/>
    </source>
</evidence>
<dbReference type="Proteomes" id="UP000521872">
    <property type="component" value="Unassembled WGS sequence"/>
</dbReference>
<organism evidence="1 2">
    <name type="scientific">Agrocybe pediades</name>
    <dbReference type="NCBI Taxonomy" id="84607"/>
    <lineage>
        <taxon>Eukaryota</taxon>
        <taxon>Fungi</taxon>
        <taxon>Dikarya</taxon>
        <taxon>Basidiomycota</taxon>
        <taxon>Agaricomycotina</taxon>
        <taxon>Agaricomycetes</taxon>
        <taxon>Agaricomycetidae</taxon>
        <taxon>Agaricales</taxon>
        <taxon>Agaricineae</taxon>
        <taxon>Strophariaceae</taxon>
        <taxon>Agrocybe</taxon>
    </lineage>
</organism>
<reference evidence="1 2" key="1">
    <citation type="submission" date="2019-12" db="EMBL/GenBank/DDBJ databases">
        <authorList>
            <person name="Floudas D."/>
            <person name="Bentzer J."/>
            <person name="Ahren D."/>
            <person name="Johansson T."/>
            <person name="Persson P."/>
            <person name="Tunlid A."/>
        </authorList>
    </citation>
    <scope>NUCLEOTIDE SEQUENCE [LARGE SCALE GENOMIC DNA]</scope>
    <source>
        <strain evidence="1 2">CBS 102.39</strain>
    </source>
</reference>
<protein>
    <submittedName>
        <fullName evidence="1">Uncharacterized protein</fullName>
    </submittedName>
</protein>
<name>A0A8H4QTJ9_9AGAR</name>
<dbReference type="AlphaFoldDB" id="A0A8H4QTJ9"/>
<accession>A0A8H4QTJ9</accession>
<comment type="caution">
    <text evidence="1">The sequence shown here is derived from an EMBL/GenBank/DDBJ whole genome shotgun (WGS) entry which is preliminary data.</text>
</comment>
<keyword evidence="2" id="KW-1185">Reference proteome</keyword>
<evidence type="ECO:0000313" key="1">
    <source>
        <dbReference type="EMBL" id="KAF4617180.1"/>
    </source>
</evidence>
<gene>
    <name evidence="1" type="ORF">D9613_005629</name>
</gene>
<dbReference type="EMBL" id="JAACJL010000030">
    <property type="protein sequence ID" value="KAF4617180.1"/>
    <property type="molecule type" value="Genomic_DNA"/>
</dbReference>